<dbReference type="InterPro" id="IPR050190">
    <property type="entry name" value="UPF0213_domain"/>
</dbReference>
<accession>A0A1S5YDY6</accession>
<organism evidence="2 3">
    <name type="scientific">Betabaculovirus altermyunipunctae</name>
    <dbReference type="NCBI Taxonomy" id="3051996"/>
    <lineage>
        <taxon>Viruses</taxon>
        <taxon>Viruses incertae sedis</taxon>
        <taxon>Naldaviricetes</taxon>
        <taxon>Lefavirales</taxon>
        <taxon>Baculoviridae</taxon>
        <taxon>Betabaculovirus</taxon>
    </lineage>
</organism>
<dbReference type="PANTHER" id="PTHR34477">
    <property type="entry name" value="UPF0213 PROTEIN YHBQ"/>
    <property type="match status" value="1"/>
</dbReference>
<keyword evidence="3" id="KW-1185">Reference proteome</keyword>
<dbReference type="Proteomes" id="UP000203651">
    <property type="component" value="Segment"/>
</dbReference>
<dbReference type="RefSeq" id="YP_009345784.1">
    <property type="nucleotide sequence ID" value="NC_033780.2"/>
</dbReference>
<dbReference type="SUPFAM" id="SSF82771">
    <property type="entry name" value="GIY-YIG endonuclease"/>
    <property type="match status" value="1"/>
</dbReference>
<dbReference type="PANTHER" id="PTHR34477:SF1">
    <property type="entry name" value="UPF0213 PROTEIN YHBQ"/>
    <property type="match status" value="1"/>
</dbReference>
<reference evidence="2 3" key="1">
    <citation type="journal article" date="2017" name="PLoS ONE">
        <title>The Complete Genome Sequence of a Second Distinct Betabaculovirus from the True Armyworm, Mythimna unipuncta.</title>
        <authorList>
            <person name="Harrison R.L."/>
            <person name="Rowley D.L."/>
            <person name="Mowery J."/>
            <person name="Bauchan G.R."/>
            <person name="Theilmann D.A."/>
            <person name="Rohrmann G.F."/>
            <person name="Erlandson M.A."/>
        </authorList>
    </citation>
    <scope>NUCLEOTIDE SEQUENCE [LARGE SCALE GENOMIC DNA]</scope>
    <source>
        <strain evidence="2">MyunGV#8</strain>
    </source>
</reference>
<dbReference type="Gene3D" id="3.40.1440.10">
    <property type="entry name" value="GIY-YIG endonuclease"/>
    <property type="match status" value="1"/>
</dbReference>
<protein>
    <submittedName>
        <fullName evidence="2">ORF66</fullName>
    </submittedName>
</protein>
<proteinExistence type="predicted"/>
<evidence type="ECO:0000259" key="1">
    <source>
        <dbReference type="PROSITE" id="PS50164"/>
    </source>
</evidence>
<dbReference type="InterPro" id="IPR035901">
    <property type="entry name" value="GIY-YIG_endonuc_sf"/>
</dbReference>
<sequence length="108" mass="12709">MTIIMGPPTFMANWELYMVRTSNQSLYTGISVDAERRFRDHCSGRGARFLRGKKPLRLVYSSKCRMTLSQALGLERQVKRWCKRKKELLVQLQPTDPRRPHTHHCYSV</sequence>
<feature type="domain" description="GIY-YIG" evidence="1">
    <location>
        <begin position="12"/>
        <end position="88"/>
    </location>
</feature>
<evidence type="ECO:0000313" key="3">
    <source>
        <dbReference type="Proteomes" id="UP000203651"/>
    </source>
</evidence>
<dbReference type="InterPro" id="IPR000305">
    <property type="entry name" value="GIY-YIG_endonuc"/>
</dbReference>
<name>A0A1S5YDY6_9BBAC</name>
<dbReference type="KEGG" id="vg:39105897"/>
<dbReference type="GeneID" id="39105897"/>
<dbReference type="CDD" id="cd10456">
    <property type="entry name" value="GIY-YIG_UPF0213"/>
    <property type="match status" value="1"/>
</dbReference>
<dbReference type="EMBL" id="KX855660">
    <property type="protein sequence ID" value="AQQ80333.1"/>
    <property type="molecule type" value="Genomic_DNA"/>
</dbReference>
<dbReference type="Pfam" id="PF01541">
    <property type="entry name" value="GIY-YIG"/>
    <property type="match status" value="1"/>
</dbReference>
<dbReference type="PROSITE" id="PS50164">
    <property type="entry name" value="GIY_YIG"/>
    <property type="match status" value="1"/>
</dbReference>
<evidence type="ECO:0000313" key="2">
    <source>
        <dbReference type="EMBL" id="AQQ80333.1"/>
    </source>
</evidence>